<evidence type="ECO:0000256" key="2">
    <source>
        <dbReference type="ARBA" id="ARBA00023117"/>
    </source>
</evidence>
<dbReference type="GO" id="GO:0006355">
    <property type="term" value="P:regulation of DNA-templated transcription"/>
    <property type="evidence" value="ECO:0007669"/>
    <property type="project" value="TreeGrafter"/>
</dbReference>
<gene>
    <name evidence="6" type="ORF">T551_03613</name>
</gene>
<evidence type="ECO:0000313" key="7">
    <source>
        <dbReference type="Proteomes" id="UP000053447"/>
    </source>
</evidence>
<feature type="region of interest" description="Disordered" evidence="4">
    <location>
        <begin position="408"/>
        <end position="429"/>
    </location>
</feature>
<dbReference type="STRING" id="1408657.A0A0W4ZCD1"/>
<dbReference type="Gene3D" id="1.20.1270.220">
    <property type="match status" value="1"/>
</dbReference>
<keyword evidence="2 3" id="KW-0103">Bromodomain</keyword>
<sequence length="695" mass="76232">MGDSVVCVATDTACADGAAAETGRVCADDVNGVAKQETPAITEAALTPPYSSDASPRHRAKAAEKRRRPEDGDPREAPPASAAPAVASMTKEQYKYAVSVVRQLRKNRDARPFNQPVDPVKLNIPTYPSVITTPMDLGTIEKKLAGKLYASVETFRADVELVFSNCFTFNGEESAISGMAKTLQGIFERQMEQMPGADYTGGAKGAKMRKKSETEATVSGGTQRIGGVADRPRREIHPPPPRDLPYNEAKPHRRKNAAQLQFCRNVIKELQKKTHESYAFPFYHPVDAVALNIPDYYKIVKHPMDMSTIQGKLNSVYSTAEEFESDVRQMFRNCYKFNPVGTPVYNMGKRLEAVFDKKWQERPVDQHGYTTEESDTGSEEMDENEGIAQLEKQLAMMSDQLNAMRNKRASMKAKKGKPKRSGKKGGYRHEEEHLRVLSFDQRSELAQKINHLTGSKLDTVLRIMKESMPELEEVGDRAGYRLDDAADTEPAVELCDFEPTAKHADWGGEGEADCAKEESDSAVGGGATTADPAARKAAFEAASMVRRVGRGARTRRQRVNRAVPKISSGKSSGNGREWAETGPLGPLGSWGSWGSWVLGGPLTSARQVQGESLAGGECALGGGFGQEWTGVGMWRRGLVSRLVSSLDKSYGGSLVFFGSCLSVSLVRARIYQFCVPLHTRISCRVYDPWNPLSTP</sequence>
<dbReference type="GO" id="GO:0040029">
    <property type="term" value="P:epigenetic regulation of gene expression"/>
    <property type="evidence" value="ECO:0007669"/>
    <property type="project" value="UniProtKB-ARBA"/>
</dbReference>
<feature type="compositionally biased region" description="Basic residues" evidence="4">
    <location>
        <begin position="408"/>
        <end position="426"/>
    </location>
</feature>
<dbReference type="Proteomes" id="UP000053447">
    <property type="component" value="Unassembled WGS sequence"/>
</dbReference>
<dbReference type="PROSITE" id="PS50014">
    <property type="entry name" value="BROMODOMAIN_2"/>
    <property type="match status" value="2"/>
</dbReference>
<proteinExistence type="predicted"/>
<evidence type="ECO:0000256" key="4">
    <source>
        <dbReference type="SAM" id="MobiDB-lite"/>
    </source>
</evidence>
<dbReference type="OrthoDB" id="784962at2759"/>
<dbReference type="SUPFAM" id="SSF47370">
    <property type="entry name" value="Bromodomain"/>
    <property type="match status" value="2"/>
</dbReference>
<feature type="domain" description="Bromo" evidence="5">
    <location>
        <begin position="274"/>
        <end position="345"/>
    </location>
</feature>
<accession>A0A0W4ZCD1</accession>
<feature type="region of interest" description="Disordered" evidence="4">
    <location>
        <begin position="37"/>
        <end position="88"/>
    </location>
</feature>
<dbReference type="InterPro" id="IPR018359">
    <property type="entry name" value="Bromodomain_CS"/>
</dbReference>
<dbReference type="AlphaFoldDB" id="A0A0W4ZCD1"/>
<dbReference type="InterPro" id="IPR001487">
    <property type="entry name" value="Bromodomain"/>
</dbReference>
<dbReference type="SMART" id="SM00297">
    <property type="entry name" value="BROMO"/>
    <property type="match status" value="2"/>
</dbReference>
<protein>
    <recommendedName>
        <fullName evidence="5">Bromo domain-containing protein</fullName>
    </recommendedName>
</protein>
<feature type="domain" description="Bromo" evidence="5">
    <location>
        <begin position="105"/>
        <end position="177"/>
    </location>
</feature>
<dbReference type="CDD" id="cd05500">
    <property type="entry name" value="Bromo_BDF1_2_I"/>
    <property type="match status" value="1"/>
</dbReference>
<dbReference type="InterPro" id="IPR043509">
    <property type="entry name" value="Bromo_Brdt_II"/>
</dbReference>
<reference evidence="7" key="1">
    <citation type="journal article" date="2016" name="Nat. Commun.">
        <title>Genome analysis of three Pneumocystis species reveals adaptation mechanisms to life exclusively in mammalian hosts.</title>
        <authorList>
            <person name="Ma L."/>
            <person name="Chen Z."/>
            <person name="Huang D.W."/>
            <person name="Kutty G."/>
            <person name="Ishihara M."/>
            <person name="Wang H."/>
            <person name="Abouelleil A."/>
            <person name="Bishop L."/>
            <person name="Davey E."/>
            <person name="Deng R."/>
            <person name="Deng X."/>
            <person name="Fan L."/>
            <person name="Fantoni G."/>
            <person name="Fitzgerald M."/>
            <person name="Gogineni E."/>
            <person name="Goldberg J.M."/>
            <person name="Handley G."/>
            <person name="Hu X."/>
            <person name="Huber C."/>
            <person name="Jiao X."/>
            <person name="Jones K."/>
            <person name="Levin J.Z."/>
            <person name="Liu Y."/>
            <person name="Macdonald P."/>
            <person name="Melnikov A."/>
            <person name="Raley C."/>
            <person name="Sassi M."/>
            <person name="Sherman B.T."/>
            <person name="Song X."/>
            <person name="Sykes S."/>
            <person name="Tran B."/>
            <person name="Walsh L."/>
            <person name="Xia Y."/>
            <person name="Yang J."/>
            <person name="Young S."/>
            <person name="Zeng Q."/>
            <person name="Zheng X."/>
            <person name="Stephens R."/>
            <person name="Nusbaum C."/>
            <person name="Birren B.W."/>
            <person name="Azadi P."/>
            <person name="Lempicki R.A."/>
            <person name="Cuomo C.A."/>
            <person name="Kovacs J.A."/>
        </authorList>
    </citation>
    <scope>NUCLEOTIDE SEQUENCE [LARGE SCALE GENOMIC DNA]</scope>
    <source>
        <strain evidence="7">RU7</strain>
    </source>
</reference>
<dbReference type="PROSITE" id="PS00633">
    <property type="entry name" value="BROMODOMAIN_1"/>
    <property type="match status" value="1"/>
</dbReference>
<dbReference type="Pfam" id="PF00439">
    <property type="entry name" value="Bromodomain"/>
    <property type="match status" value="2"/>
</dbReference>
<dbReference type="PANTHER" id="PTHR22880">
    <property type="entry name" value="FALZ-RELATED BROMODOMAIN-CONTAINING PROTEINS"/>
    <property type="match status" value="1"/>
</dbReference>
<dbReference type="InterPro" id="IPR027353">
    <property type="entry name" value="NET_dom"/>
</dbReference>
<dbReference type="GO" id="GO:0000785">
    <property type="term" value="C:chromatin"/>
    <property type="evidence" value="ECO:0007669"/>
    <property type="project" value="TreeGrafter"/>
</dbReference>
<dbReference type="GeneID" id="28942131"/>
<evidence type="ECO:0000259" key="5">
    <source>
        <dbReference type="PROSITE" id="PS50014"/>
    </source>
</evidence>
<dbReference type="InterPro" id="IPR036427">
    <property type="entry name" value="Bromodomain-like_sf"/>
</dbReference>
<name>A0A0W4ZCD1_PNEJ7</name>
<dbReference type="Pfam" id="PF17035">
    <property type="entry name" value="BET"/>
    <property type="match status" value="1"/>
</dbReference>
<evidence type="ECO:0000313" key="6">
    <source>
        <dbReference type="EMBL" id="KTW26041.1"/>
    </source>
</evidence>
<evidence type="ECO:0000256" key="1">
    <source>
        <dbReference type="ARBA" id="ARBA00022737"/>
    </source>
</evidence>
<dbReference type="InterPro" id="IPR038336">
    <property type="entry name" value="NET_sf"/>
</dbReference>
<dbReference type="InterPro" id="IPR050935">
    <property type="entry name" value="Bromo_chromatin_reader"/>
</dbReference>
<keyword evidence="7" id="KW-1185">Reference proteome</keyword>
<dbReference type="VEuPathDB" id="FungiDB:T551_03613"/>
<dbReference type="GO" id="GO:0005634">
    <property type="term" value="C:nucleus"/>
    <property type="evidence" value="ECO:0007669"/>
    <property type="project" value="TreeGrafter"/>
</dbReference>
<feature type="region of interest" description="Disordered" evidence="4">
    <location>
        <begin position="200"/>
        <end position="249"/>
    </location>
</feature>
<keyword evidence="1" id="KW-0677">Repeat</keyword>
<dbReference type="RefSeq" id="XP_018227886.1">
    <property type="nucleotide sequence ID" value="XM_018375876.1"/>
</dbReference>
<dbReference type="Gene3D" id="1.20.920.10">
    <property type="entry name" value="Bromodomain-like"/>
    <property type="match status" value="2"/>
</dbReference>
<feature type="compositionally biased region" description="Low complexity" evidence="4">
    <location>
        <begin position="78"/>
        <end position="88"/>
    </location>
</feature>
<dbReference type="PANTHER" id="PTHR22880:SF225">
    <property type="entry name" value="BROMODOMAIN-CONTAINING PROTEIN BET-1-RELATED"/>
    <property type="match status" value="1"/>
</dbReference>
<dbReference type="CDD" id="cd05498">
    <property type="entry name" value="Bromo_Brdt_II_like"/>
    <property type="match status" value="1"/>
</dbReference>
<dbReference type="PRINTS" id="PR00503">
    <property type="entry name" value="BROMODOMAIN"/>
</dbReference>
<organism evidence="6 7">
    <name type="scientific">Pneumocystis jirovecii (strain RU7)</name>
    <name type="common">Human pneumocystis pneumonia agent</name>
    <dbReference type="NCBI Taxonomy" id="1408657"/>
    <lineage>
        <taxon>Eukaryota</taxon>
        <taxon>Fungi</taxon>
        <taxon>Dikarya</taxon>
        <taxon>Ascomycota</taxon>
        <taxon>Taphrinomycotina</taxon>
        <taxon>Pneumocystomycetes</taxon>
        <taxon>Pneumocystaceae</taxon>
        <taxon>Pneumocystis</taxon>
    </lineage>
</organism>
<feature type="compositionally biased region" description="Basic and acidic residues" evidence="4">
    <location>
        <begin position="61"/>
        <end position="76"/>
    </location>
</feature>
<comment type="caution">
    <text evidence="6">The sequence shown here is derived from an EMBL/GenBank/DDBJ whole genome shotgun (WGS) entry which is preliminary data.</text>
</comment>
<evidence type="ECO:0000256" key="3">
    <source>
        <dbReference type="PROSITE-ProRule" id="PRU00035"/>
    </source>
</evidence>
<dbReference type="EMBL" id="LFWA01000019">
    <property type="protein sequence ID" value="KTW26041.1"/>
    <property type="molecule type" value="Genomic_DNA"/>
</dbReference>